<dbReference type="EMBL" id="JAAMPC010000005">
    <property type="protein sequence ID" value="KAG2310179.1"/>
    <property type="molecule type" value="Genomic_DNA"/>
</dbReference>
<dbReference type="GO" id="GO:0008270">
    <property type="term" value="F:zinc ion binding"/>
    <property type="evidence" value="ECO:0007669"/>
    <property type="project" value="InterPro"/>
</dbReference>
<keyword evidence="5" id="KW-1185">Reference proteome</keyword>
<evidence type="ECO:0000313" key="5">
    <source>
        <dbReference type="Proteomes" id="UP000886595"/>
    </source>
</evidence>
<accession>A0A8X8AQB6</accession>
<evidence type="ECO:0000256" key="2">
    <source>
        <dbReference type="ARBA" id="ARBA00022801"/>
    </source>
</evidence>
<dbReference type="InterPro" id="IPR014905">
    <property type="entry name" value="HIRAN"/>
</dbReference>
<keyword evidence="2" id="KW-0378">Hydrolase</keyword>
<comment type="caution">
    <text evidence="4">The sequence shown here is derived from an EMBL/GenBank/DDBJ whole genome shotgun (WGS) entry which is preliminary data.</text>
</comment>
<gene>
    <name evidence="4" type="ORF">Bca52824_021736</name>
</gene>
<dbReference type="OrthoDB" id="1728898at2759"/>
<dbReference type="Pfam" id="PF08797">
    <property type="entry name" value="HIRAN"/>
    <property type="match status" value="1"/>
</dbReference>
<reference evidence="4 5" key="1">
    <citation type="submission" date="2020-02" db="EMBL/GenBank/DDBJ databases">
        <authorList>
            <person name="Ma Q."/>
            <person name="Huang Y."/>
            <person name="Song X."/>
            <person name="Pei D."/>
        </authorList>
    </citation>
    <scope>NUCLEOTIDE SEQUENCE [LARGE SCALE GENOMIC DNA]</scope>
    <source>
        <strain evidence="4">Sxm20200214</strain>
        <tissue evidence="4">Leaf</tissue>
    </source>
</reference>
<sequence length="94" mass="10618">MSGGSWAVPRFQVIGRIPNDWVWCLLPHVRNKKVRLEGRCKSTPEALGIMDTILLPVSVYFINSMFQNHSVTSLKAASNTAEESMFHTLPHPLR</sequence>
<dbReference type="AlphaFoldDB" id="A0A8X8AQB6"/>
<feature type="domain" description="HIRAN" evidence="3">
    <location>
        <begin position="12"/>
        <end position="57"/>
    </location>
</feature>
<evidence type="ECO:0000313" key="4">
    <source>
        <dbReference type="EMBL" id="KAG2310179.1"/>
    </source>
</evidence>
<organism evidence="4 5">
    <name type="scientific">Brassica carinata</name>
    <name type="common">Ethiopian mustard</name>
    <name type="synonym">Abyssinian cabbage</name>
    <dbReference type="NCBI Taxonomy" id="52824"/>
    <lineage>
        <taxon>Eukaryota</taxon>
        <taxon>Viridiplantae</taxon>
        <taxon>Streptophyta</taxon>
        <taxon>Embryophyta</taxon>
        <taxon>Tracheophyta</taxon>
        <taxon>Spermatophyta</taxon>
        <taxon>Magnoliopsida</taxon>
        <taxon>eudicotyledons</taxon>
        <taxon>Gunneridae</taxon>
        <taxon>Pentapetalae</taxon>
        <taxon>rosids</taxon>
        <taxon>malvids</taxon>
        <taxon>Brassicales</taxon>
        <taxon>Brassicaceae</taxon>
        <taxon>Brassiceae</taxon>
        <taxon>Brassica</taxon>
    </lineage>
</organism>
<dbReference type="GO" id="GO:0016818">
    <property type="term" value="F:hydrolase activity, acting on acid anhydrides, in phosphorus-containing anhydrides"/>
    <property type="evidence" value="ECO:0007669"/>
    <property type="project" value="InterPro"/>
</dbReference>
<dbReference type="GO" id="GO:0003676">
    <property type="term" value="F:nucleic acid binding"/>
    <property type="evidence" value="ECO:0007669"/>
    <property type="project" value="InterPro"/>
</dbReference>
<proteinExistence type="predicted"/>
<name>A0A8X8AQB6_BRACI</name>
<evidence type="ECO:0000259" key="3">
    <source>
        <dbReference type="Pfam" id="PF08797"/>
    </source>
</evidence>
<keyword evidence="1" id="KW-0479">Metal-binding</keyword>
<dbReference type="Proteomes" id="UP000886595">
    <property type="component" value="Unassembled WGS sequence"/>
</dbReference>
<evidence type="ECO:0000256" key="1">
    <source>
        <dbReference type="ARBA" id="ARBA00022723"/>
    </source>
</evidence>
<protein>
    <recommendedName>
        <fullName evidence="3">HIRAN domain-containing protein</fullName>
    </recommendedName>
</protein>